<feature type="region of interest" description="Disordered" evidence="1">
    <location>
        <begin position="1"/>
        <end position="26"/>
    </location>
</feature>
<dbReference type="Proteomes" id="UP000078240">
    <property type="component" value="Unassembled WGS sequence"/>
</dbReference>
<protein>
    <submittedName>
        <fullName evidence="2">Uncharacterized protein</fullName>
    </submittedName>
</protein>
<accession>A0A179GJF5</accession>
<dbReference type="Proteomes" id="UP000078340">
    <property type="component" value="Unassembled WGS sequence"/>
</dbReference>
<evidence type="ECO:0000313" key="2">
    <source>
        <dbReference type="EMBL" id="OAQ77942.1"/>
    </source>
</evidence>
<dbReference type="AlphaFoldDB" id="A0A179GJF5"/>
<evidence type="ECO:0000256" key="1">
    <source>
        <dbReference type="SAM" id="MobiDB-lite"/>
    </source>
</evidence>
<proteinExistence type="predicted"/>
<comment type="caution">
    <text evidence="2">The sequence shown here is derived from an EMBL/GenBank/DDBJ whole genome shotgun (WGS) entry which is preliminary data.</text>
</comment>
<name>A0A179GJF5_PURLI</name>
<reference evidence="2 4" key="1">
    <citation type="submission" date="2016-02" db="EMBL/GenBank/DDBJ databases">
        <title>Biosynthesis of antibiotic leucinostatins and their inhibition on Phytophthora in bio-control Purpureocillium lilacinum.</title>
        <authorList>
            <person name="Wang G."/>
            <person name="Liu Z."/>
            <person name="Lin R."/>
            <person name="Li E."/>
            <person name="Mao Z."/>
            <person name="Ling J."/>
            <person name="Yin W."/>
            <person name="Xie B."/>
        </authorList>
    </citation>
    <scope>NUCLEOTIDE SEQUENCE [LARGE SCALE GENOMIC DNA]</scope>
    <source>
        <strain evidence="3">PLBJ-1</strain>
        <strain evidence="2">PLFJ-1</strain>
    </source>
</reference>
<sequence length="156" mass="17122">MAQRRLLEHRLQHEPPPRRPASDDAADELALEQVEVRTDSMAELAAAGLRGREVRERQRRGECHDRCARRRAGCGGDAITAPARVVAVVARRPGLIAANFADPGEKLAGPAAEFRPLVRPPRQLPCPRRCVYCLLGAHLFRSLPPIDQGNPPCTST</sequence>
<evidence type="ECO:0000313" key="4">
    <source>
        <dbReference type="Proteomes" id="UP000078340"/>
    </source>
</evidence>
<gene>
    <name evidence="3" type="ORF">VFPBJ_01794</name>
    <name evidence="2" type="ORF">VFPFJ_10309</name>
</gene>
<dbReference type="EMBL" id="LSBH01000001">
    <property type="protein sequence ID" value="OAQ87753.1"/>
    <property type="molecule type" value="Genomic_DNA"/>
</dbReference>
<feature type="compositionally biased region" description="Basic and acidic residues" evidence="1">
    <location>
        <begin position="1"/>
        <end position="22"/>
    </location>
</feature>
<evidence type="ECO:0000313" key="3">
    <source>
        <dbReference type="EMBL" id="OAQ87753.1"/>
    </source>
</evidence>
<organism evidence="2 4">
    <name type="scientific">Purpureocillium lilacinum</name>
    <name type="common">Paecilomyces lilacinus</name>
    <dbReference type="NCBI Taxonomy" id="33203"/>
    <lineage>
        <taxon>Eukaryota</taxon>
        <taxon>Fungi</taxon>
        <taxon>Dikarya</taxon>
        <taxon>Ascomycota</taxon>
        <taxon>Pezizomycotina</taxon>
        <taxon>Sordariomycetes</taxon>
        <taxon>Hypocreomycetidae</taxon>
        <taxon>Hypocreales</taxon>
        <taxon>Ophiocordycipitaceae</taxon>
        <taxon>Purpureocillium</taxon>
    </lineage>
</organism>
<dbReference type="EMBL" id="LSBI01000012">
    <property type="protein sequence ID" value="OAQ77942.1"/>
    <property type="molecule type" value="Genomic_DNA"/>
</dbReference>